<dbReference type="KEGG" id="tsv:DSM104635_01794"/>
<feature type="compositionally biased region" description="Low complexity" evidence="6">
    <location>
        <begin position="1"/>
        <end position="17"/>
    </location>
</feature>
<evidence type="ECO:0000256" key="7">
    <source>
        <dbReference type="SAM" id="Phobius"/>
    </source>
</evidence>
<evidence type="ECO:0000313" key="8">
    <source>
        <dbReference type="EMBL" id="QGZ94959.1"/>
    </source>
</evidence>
<evidence type="ECO:0000256" key="4">
    <source>
        <dbReference type="ARBA" id="ARBA00022989"/>
    </source>
</evidence>
<accession>A0A6I6MJV7</accession>
<name>A0A6I6MJV7_9CAUL</name>
<keyword evidence="5 7" id="KW-0472">Membrane</keyword>
<keyword evidence="9" id="KW-1185">Reference proteome</keyword>
<evidence type="ECO:0000256" key="2">
    <source>
        <dbReference type="ARBA" id="ARBA00010265"/>
    </source>
</evidence>
<evidence type="ECO:0000256" key="6">
    <source>
        <dbReference type="SAM" id="MobiDB-lite"/>
    </source>
</evidence>
<dbReference type="RefSeq" id="WP_158765855.1">
    <property type="nucleotide sequence ID" value="NZ_CP047045.1"/>
</dbReference>
<dbReference type="CDD" id="cd16429">
    <property type="entry name" value="VirB10"/>
    <property type="match status" value="1"/>
</dbReference>
<keyword evidence="4 7" id="KW-1133">Transmembrane helix</keyword>
<evidence type="ECO:0000256" key="3">
    <source>
        <dbReference type="ARBA" id="ARBA00022692"/>
    </source>
</evidence>
<dbReference type="AlphaFoldDB" id="A0A6I6MJV7"/>
<dbReference type="InterPro" id="IPR005498">
    <property type="entry name" value="T4SS_VirB10/TraB/TrbI"/>
</dbReference>
<evidence type="ECO:0000256" key="1">
    <source>
        <dbReference type="ARBA" id="ARBA00004167"/>
    </source>
</evidence>
<dbReference type="EMBL" id="CP047045">
    <property type="protein sequence ID" value="QGZ94959.1"/>
    <property type="molecule type" value="Genomic_DNA"/>
</dbReference>
<evidence type="ECO:0000256" key="5">
    <source>
        <dbReference type="ARBA" id="ARBA00023136"/>
    </source>
</evidence>
<sequence length="359" mass="37599">MTTATQASAQTPPQLALRSKPPSPKRLSRKVLLAGALLAGTVIVFALVYGLSERPDRRAAQEEAAVAAAGGPPESIRGASDQYGANDLVMPAGYEDGLFASEETPGLTAPQDAVWGGGAPEAGQHVASGRAEPDPQTVARASAILFTQDGAAASEVDADARLNARLTPPGSRYEIKAGDVIPAALLTALNSDAPGRVIAQVTAPVYDTVSGQHLLIPQGARLLGTYDNGVTYGDRRLVLVWNRLILPNGWSINLREMNASDPTGAAGLRDRTDHHLDRLGIAIGLSAIISVIANEAEDEDEQGTLAQSVGDAAAQQAAQTGARIVDRELTVRPTLRARAGAPVRVLVTRDVELRPYRAR</sequence>
<dbReference type="Pfam" id="PF03743">
    <property type="entry name" value="TrbI"/>
    <property type="match status" value="1"/>
</dbReference>
<feature type="region of interest" description="Disordered" evidence="6">
    <location>
        <begin position="1"/>
        <end position="25"/>
    </location>
</feature>
<organism evidence="8 9">
    <name type="scientific">Terricaulis silvestris</name>
    <dbReference type="NCBI Taxonomy" id="2686094"/>
    <lineage>
        <taxon>Bacteria</taxon>
        <taxon>Pseudomonadati</taxon>
        <taxon>Pseudomonadota</taxon>
        <taxon>Alphaproteobacteria</taxon>
        <taxon>Caulobacterales</taxon>
        <taxon>Caulobacteraceae</taxon>
        <taxon>Terricaulis</taxon>
    </lineage>
</organism>
<comment type="similarity">
    <text evidence="2">Belongs to the TrbI/VirB10 family.</text>
</comment>
<dbReference type="GO" id="GO:0016020">
    <property type="term" value="C:membrane"/>
    <property type="evidence" value="ECO:0007669"/>
    <property type="project" value="UniProtKB-SubCell"/>
</dbReference>
<dbReference type="InterPro" id="IPR042217">
    <property type="entry name" value="T4SS_VirB10/TrbI"/>
</dbReference>
<protein>
    <submittedName>
        <fullName evidence="8">Type IV secretion system protein virB10</fullName>
    </submittedName>
</protein>
<feature type="transmembrane region" description="Helical" evidence="7">
    <location>
        <begin position="31"/>
        <end position="51"/>
    </location>
</feature>
<proteinExistence type="inferred from homology"/>
<keyword evidence="3 7" id="KW-0812">Transmembrane</keyword>
<comment type="subcellular location">
    <subcellularLocation>
        <location evidence="1">Membrane</location>
        <topology evidence="1">Single-pass membrane protein</topology>
    </subcellularLocation>
</comment>
<dbReference type="Gene3D" id="2.40.128.260">
    <property type="entry name" value="Type IV secretion system, VirB10/TraB/TrbI"/>
    <property type="match status" value="1"/>
</dbReference>
<evidence type="ECO:0000313" key="9">
    <source>
        <dbReference type="Proteomes" id="UP000431269"/>
    </source>
</evidence>
<gene>
    <name evidence="8" type="ORF">DSM104635_01794</name>
</gene>
<reference evidence="9" key="1">
    <citation type="submission" date="2019-12" db="EMBL/GenBank/DDBJ databases">
        <title>Complete genome of Terracaulis silvestris 0127_4.</title>
        <authorList>
            <person name="Vieira S."/>
            <person name="Riedel T."/>
            <person name="Sproer C."/>
            <person name="Pascual J."/>
            <person name="Boedeker C."/>
            <person name="Overmann J."/>
        </authorList>
    </citation>
    <scope>NUCLEOTIDE SEQUENCE [LARGE SCALE GENOMIC DNA]</scope>
    <source>
        <strain evidence="9">0127_4</strain>
    </source>
</reference>
<dbReference type="Proteomes" id="UP000431269">
    <property type="component" value="Chromosome"/>
</dbReference>